<feature type="region of interest" description="Disordered" evidence="1">
    <location>
        <begin position="43"/>
        <end position="69"/>
    </location>
</feature>
<evidence type="ECO:0000256" key="1">
    <source>
        <dbReference type="SAM" id="MobiDB-lite"/>
    </source>
</evidence>
<gene>
    <name evidence="3" type="ORF">BAE30_08520</name>
</gene>
<protein>
    <submittedName>
        <fullName evidence="3">Conjugal transfer protein TraF</fullName>
    </submittedName>
</protein>
<sequence>MEKGRFLRSLLAVAMVGHLGAASAMPNGEHGWFWYQNPPPPPKPILLPPPPPPAPAPVQKPKKAKPKPPPVFSVQWIRHALPKYRDEAINDPSTANVTRYLALQKVMFDKAQNFAEKFVQVANTNPTLDYSDIVPRGEAANDTFNSYISQARMQSLRYLSHKVGFWVFVSSSCPFCNMQIEQFQHLVEMDGFKVMYIDTDGGPVAAVPKNAAFVEDEGQAKMLHLMETPSIVMVWPPNNFAIISQGYQVAGSLMNDIVNDAGYLHLLPKSMAKWATSPYDRGVLTTAQMQKAEKEGITTPAQVSKYVQEETAERIQNW</sequence>
<comment type="caution">
    <text evidence="3">The sequence shown here is derived from an EMBL/GenBank/DDBJ whole genome shotgun (WGS) entry which is preliminary data.</text>
</comment>
<accession>A0A1E7YVB5</accession>
<dbReference type="EMBL" id="LZYH01000551">
    <property type="protein sequence ID" value="OFC59576.1"/>
    <property type="molecule type" value="Genomic_DNA"/>
</dbReference>
<dbReference type="InterPro" id="IPR036249">
    <property type="entry name" value="Thioredoxin-like_sf"/>
</dbReference>
<proteinExistence type="predicted"/>
<dbReference type="InterPro" id="IPR039555">
    <property type="entry name" value="TraF/TrbB"/>
</dbReference>
<feature type="compositionally biased region" description="Pro residues" evidence="1">
    <location>
        <begin position="43"/>
        <end position="58"/>
    </location>
</feature>
<evidence type="ECO:0000313" key="3">
    <source>
        <dbReference type="EMBL" id="OFC59576.1"/>
    </source>
</evidence>
<dbReference type="SUPFAM" id="SSF52833">
    <property type="entry name" value="Thioredoxin-like"/>
    <property type="match status" value="1"/>
</dbReference>
<organism evidence="3 4">
    <name type="scientific">Acidithiobacillus caldus</name>
    <dbReference type="NCBI Taxonomy" id="33059"/>
    <lineage>
        <taxon>Bacteria</taxon>
        <taxon>Pseudomonadati</taxon>
        <taxon>Pseudomonadota</taxon>
        <taxon>Acidithiobacillia</taxon>
        <taxon>Acidithiobacillales</taxon>
        <taxon>Acidithiobacillaceae</taxon>
        <taxon>Acidithiobacillus</taxon>
    </lineage>
</organism>
<name>A0A1E7YVB5_9PROT</name>
<dbReference type="AlphaFoldDB" id="A0A1E7YVB5"/>
<evidence type="ECO:0000313" key="4">
    <source>
        <dbReference type="Proteomes" id="UP000175707"/>
    </source>
</evidence>
<dbReference type="Pfam" id="PF13728">
    <property type="entry name" value="TraF"/>
    <property type="match status" value="1"/>
</dbReference>
<feature type="signal peptide" evidence="2">
    <location>
        <begin position="1"/>
        <end position="24"/>
    </location>
</feature>
<reference evidence="3 4" key="1">
    <citation type="submission" date="2016-06" db="EMBL/GenBank/DDBJ databases">
        <title>Gene turnover analysis identifies the evolutionary adaptation of the extremophile Acidithiobacillus caldus.</title>
        <authorList>
            <person name="Zhang X."/>
        </authorList>
    </citation>
    <scope>NUCLEOTIDE SEQUENCE [LARGE SCALE GENOMIC DNA]</scope>
    <source>
        <strain evidence="3 4">S1</strain>
    </source>
</reference>
<dbReference type="Proteomes" id="UP000175707">
    <property type="component" value="Unassembled WGS sequence"/>
</dbReference>
<evidence type="ECO:0000256" key="2">
    <source>
        <dbReference type="SAM" id="SignalP"/>
    </source>
</evidence>
<feature type="chain" id="PRO_5009209170" evidence="2">
    <location>
        <begin position="25"/>
        <end position="318"/>
    </location>
</feature>
<keyword evidence="2" id="KW-0732">Signal</keyword>